<name>A0A1R2C8B7_9CILI</name>
<reference evidence="1 2" key="1">
    <citation type="submission" date="2016-11" db="EMBL/GenBank/DDBJ databases">
        <title>The macronuclear genome of Stentor coeruleus: a giant cell with tiny introns.</title>
        <authorList>
            <person name="Slabodnick M."/>
            <person name="Ruby J.G."/>
            <person name="Reiff S.B."/>
            <person name="Swart E.C."/>
            <person name="Gosai S."/>
            <person name="Prabakaran S."/>
            <person name="Witkowska E."/>
            <person name="Larue G.E."/>
            <person name="Fisher S."/>
            <person name="Freeman R.M."/>
            <person name="Gunawardena J."/>
            <person name="Chu W."/>
            <person name="Stover N.A."/>
            <person name="Gregory B.D."/>
            <person name="Nowacki M."/>
            <person name="Derisi J."/>
            <person name="Roy S.W."/>
            <person name="Marshall W.F."/>
            <person name="Sood P."/>
        </authorList>
    </citation>
    <scope>NUCLEOTIDE SEQUENCE [LARGE SCALE GENOMIC DNA]</scope>
    <source>
        <strain evidence="1">WM001</strain>
    </source>
</reference>
<dbReference type="AlphaFoldDB" id="A0A1R2C8B7"/>
<evidence type="ECO:0000313" key="2">
    <source>
        <dbReference type="Proteomes" id="UP000187209"/>
    </source>
</evidence>
<sequence>MGSCQGIMKKGWNVRKNAKEKTSAGEMKSKNALVFVANGPEGRSGPVSFDQDHPLAGYVFPRTIVQ</sequence>
<organism evidence="1 2">
    <name type="scientific">Stentor coeruleus</name>
    <dbReference type="NCBI Taxonomy" id="5963"/>
    <lineage>
        <taxon>Eukaryota</taxon>
        <taxon>Sar</taxon>
        <taxon>Alveolata</taxon>
        <taxon>Ciliophora</taxon>
        <taxon>Postciliodesmatophora</taxon>
        <taxon>Heterotrichea</taxon>
        <taxon>Heterotrichida</taxon>
        <taxon>Stentoridae</taxon>
        <taxon>Stentor</taxon>
    </lineage>
</organism>
<comment type="caution">
    <text evidence="1">The sequence shown here is derived from an EMBL/GenBank/DDBJ whole genome shotgun (WGS) entry which is preliminary data.</text>
</comment>
<proteinExistence type="predicted"/>
<dbReference type="EMBL" id="MPUH01000243">
    <property type="protein sequence ID" value="OMJ85253.1"/>
    <property type="molecule type" value="Genomic_DNA"/>
</dbReference>
<dbReference type="Proteomes" id="UP000187209">
    <property type="component" value="Unassembled WGS sequence"/>
</dbReference>
<gene>
    <name evidence="1" type="ORF">SteCoe_13491</name>
</gene>
<keyword evidence="2" id="KW-1185">Reference proteome</keyword>
<evidence type="ECO:0000313" key="1">
    <source>
        <dbReference type="EMBL" id="OMJ85253.1"/>
    </source>
</evidence>
<protein>
    <submittedName>
        <fullName evidence="1">Uncharacterized protein</fullName>
    </submittedName>
</protein>
<accession>A0A1R2C8B7</accession>